<dbReference type="CDD" id="cd07739">
    <property type="entry name" value="metallo-hydrolase-like_MBL-fold"/>
    <property type="match status" value="1"/>
</dbReference>
<accession>A0ABN1KH98</accession>
<dbReference type="PANTHER" id="PTHR42951">
    <property type="entry name" value="METALLO-BETA-LACTAMASE DOMAIN-CONTAINING"/>
    <property type="match status" value="1"/>
</dbReference>
<dbReference type="InterPro" id="IPR050855">
    <property type="entry name" value="NDM-1-like"/>
</dbReference>
<feature type="signal peptide" evidence="1">
    <location>
        <begin position="1"/>
        <end position="33"/>
    </location>
</feature>
<evidence type="ECO:0000256" key="1">
    <source>
        <dbReference type="SAM" id="SignalP"/>
    </source>
</evidence>
<sequence>MFQPRSLSRGLTRFFLPALTLGVVAAAATGAAAQTAAPLTVKVYNADGNSFNVNAVVVSGKTEAMVIDSGFTRADALRVAANVLDSGKTLKTIFISNADPDFYFGAEVLKAYFPQAQVLTTPAVRDKIQAKLAGKLAFWSPKMGANAPQKPIVPELLQGTTLSVDGETLEVRGTTGELAHRPYVWIPSIKTVAGNIAIFGNLHVWTADTQKPSERKAWLAQLDEMEALKPATVVPGHMAAGTALDASAIRYTRDYLLRFDAEAAKAKTAAELIEAMKKAYPQAGMGLALDIGAKVNKGEMQW</sequence>
<dbReference type="RefSeq" id="WP_141288081.1">
    <property type="nucleotide sequence ID" value="NZ_BAAAEW010000042.1"/>
</dbReference>
<feature type="domain" description="Metallo-beta-lactamase" evidence="2">
    <location>
        <begin position="52"/>
        <end position="237"/>
    </location>
</feature>
<dbReference type="InterPro" id="IPR036866">
    <property type="entry name" value="RibonucZ/Hydroxyglut_hydro"/>
</dbReference>
<reference evidence="3 4" key="1">
    <citation type="journal article" date="2019" name="Int. J. Syst. Evol. Microbiol.">
        <title>The Global Catalogue of Microorganisms (GCM) 10K type strain sequencing project: providing services to taxonomists for standard genome sequencing and annotation.</title>
        <authorList>
            <consortium name="The Broad Institute Genomics Platform"/>
            <consortium name="The Broad Institute Genome Sequencing Center for Infectious Disease"/>
            <person name="Wu L."/>
            <person name="Ma J."/>
        </authorList>
    </citation>
    <scope>NUCLEOTIDE SEQUENCE [LARGE SCALE GENOMIC DNA]</scope>
    <source>
        <strain evidence="3 4">JCM 15503</strain>
    </source>
</reference>
<feature type="chain" id="PRO_5046215020" evidence="1">
    <location>
        <begin position="34"/>
        <end position="302"/>
    </location>
</feature>
<proteinExistence type="predicted"/>
<organism evidence="3 4">
    <name type="scientific">Ideonella azotifigens</name>
    <dbReference type="NCBI Taxonomy" id="513160"/>
    <lineage>
        <taxon>Bacteria</taxon>
        <taxon>Pseudomonadati</taxon>
        <taxon>Pseudomonadota</taxon>
        <taxon>Betaproteobacteria</taxon>
        <taxon>Burkholderiales</taxon>
        <taxon>Sphaerotilaceae</taxon>
        <taxon>Ideonella</taxon>
    </lineage>
</organism>
<dbReference type="EMBL" id="BAAAEW010000042">
    <property type="protein sequence ID" value="GAA0766440.1"/>
    <property type="molecule type" value="Genomic_DNA"/>
</dbReference>
<protein>
    <submittedName>
        <fullName evidence="3">MBL fold metallo-hydrolase</fullName>
    </submittedName>
</protein>
<dbReference type="PANTHER" id="PTHR42951:SF14">
    <property type="entry name" value="METALLO-BETA-LACTAMASE SUPERFAMILY PROTEIN"/>
    <property type="match status" value="1"/>
</dbReference>
<dbReference type="Proteomes" id="UP001500279">
    <property type="component" value="Unassembled WGS sequence"/>
</dbReference>
<name>A0ABN1KH98_9BURK</name>
<dbReference type="SMART" id="SM00849">
    <property type="entry name" value="Lactamase_B"/>
    <property type="match status" value="1"/>
</dbReference>
<dbReference type="InterPro" id="IPR001279">
    <property type="entry name" value="Metallo-B-lactamas"/>
</dbReference>
<evidence type="ECO:0000259" key="2">
    <source>
        <dbReference type="SMART" id="SM00849"/>
    </source>
</evidence>
<dbReference type="SUPFAM" id="SSF56281">
    <property type="entry name" value="Metallo-hydrolase/oxidoreductase"/>
    <property type="match status" value="1"/>
</dbReference>
<gene>
    <name evidence="3" type="ORF">GCM10009107_54600</name>
</gene>
<evidence type="ECO:0000313" key="3">
    <source>
        <dbReference type="EMBL" id="GAA0766440.1"/>
    </source>
</evidence>
<dbReference type="Gene3D" id="3.60.15.10">
    <property type="entry name" value="Ribonuclease Z/Hydroxyacylglutathione hydrolase-like"/>
    <property type="match status" value="1"/>
</dbReference>
<keyword evidence="4" id="KW-1185">Reference proteome</keyword>
<evidence type="ECO:0000313" key="4">
    <source>
        <dbReference type="Proteomes" id="UP001500279"/>
    </source>
</evidence>
<comment type="caution">
    <text evidence="3">The sequence shown here is derived from an EMBL/GenBank/DDBJ whole genome shotgun (WGS) entry which is preliminary data.</text>
</comment>
<dbReference type="Pfam" id="PF00753">
    <property type="entry name" value="Lactamase_B"/>
    <property type="match status" value="1"/>
</dbReference>
<keyword evidence="1" id="KW-0732">Signal</keyword>